<evidence type="ECO:0000256" key="1">
    <source>
        <dbReference type="ARBA" id="ARBA00023186"/>
    </source>
</evidence>
<keyword evidence="5" id="KW-1185">Reference proteome</keyword>
<dbReference type="SUPFAM" id="SSF48371">
    <property type="entry name" value="ARM repeat"/>
    <property type="match status" value="1"/>
</dbReference>
<evidence type="ECO:0000259" key="2">
    <source>
        <dbReference type="Pfam" id="PF12612"/>
    </source>
</evidence>
<dbReference type="InterPro" id="IPR016024">
    <property type="entry name" value="ARM-type_fold"/>
</dbReference>
<comment type="caution">
    <text evidence="4">The sequence shown here is derived from an EMBL/GenBank/DDBJ whole genome shotgun (WGS) entry which is preliminary data.</text>
</comment>
<dbReference type="OrthoDB" id="10253476at2759"/>
<proteinExistence type="predicted"/>
<dbReference type="InterPro" id="IPR033162">
    <property type="entry name" value="TBCD"/>
</dbReference>
<name>A0A2T9YYV8_9FUNG</name>
<dbReference type="PANTHER" id="PTHR12658">
    <property type="entry name" value="BETA-TUBULIN COFACTOR D"/>
    <property type="match status" value="1"/>
</dbReference>
<protein>
    <submittedName>
        <fullName evidence="4">Uncharacterized protein</fullName>
    </submittedName>
</protein>
<evidence type="ECO:0000313" key="4">
    <source>
        <dbReference type="EMBL" id="PVU97486.1"/>
    </source>
</evidence>
<dbReference type="Pfam" id="PF25767">
    <property type="entry name" value="ARM_TBCD_2nd"/>
    <property type="match status" value="1"/>
</dbReference>
<feature type="domain" description="Tubulin-folding cofactor D ARM repeats" evidence="3">
    <location>
        <begin position="27"/>
        <end position="148"/>
    </location>
</feature>
<accession>A0A2T9YYV8</accession>
<evidence type="ECO:0000313" key="5">
    <source>
        <dbReference type="Proteomes" id="UP000245383"/>
    </source>
</evidence>
<dbReference type="GO" id="GO:0048487">
    <property type="term" value="F:beta-tubulin binding"/>
    <property type="evidence" value="ECO:0007669"/>
    <property type="project" value="InterPro"/>
</dbReference>
<keyword evidence="1" id="KW-0143">Chaperone</keyword>
<gene>
    <name evidence="4" type="ORF">BB561_000522</name>
</gene>
<dbReference type="GO" id="GO:0007023">
    <property type="term" value="P:post-chaperonin tubulin folding pathway"/>
    <property type="evidence" value="ECO:0007669"/>
    <property type="project" value="InterPro"/>
</dbReference>
<dbReference type="GO" id="GO:0005096">
    <property type="term" value="F:GTPase activator activity"/>
    <property type="evidence" value="ECO:0007669"/>
    <property type="project" value="InterPro"/>
</dbReference>
<dbReference type="InterPro" id="IPR058033">
    <property type="entry name" value="ARM_TBCD_2nd"/>
</dbReference>
<reference evidence="4 5" key="1">
    <citation type="journal article" date="2018" name="MBio">
        <title>Comparative Genomics Reveals the Core Gene Toolbox for the Fungus-Insect Symbiosis.</title>
        <authorList>
            <person name="Wang Y."/>
            <person name="Stata M."/>
            <person name="Wang W."/>
            <person name="Stajich J.E."/>
            <person name="White M.M."/>
            <person name="Moncalvo J.M."/>
        </authorList>
    </citation>
    <scope>NUCLEOTIDE SEQUENCE [LARGE SCALE GENOMIC DNA]</scope>
    <source>
        <strain evidence="4 5">SWE-8-4</strain>
    </source>
</reference>
<dbReference type="GO" id="GO:0000226">
    <property type="term" value="P:microtubule cytoskeleton organization"/>
    <property type="evidence" value="ECO:0007669"/>
    <property type="project" value="TreeGrafter"/>
</dbReference>
<dbReference type="Pfam" id="PF12612">
    <property type="entry name" value="TFCD_C"/>
    <property type="match status" value="1"/>
</dbReference>
<dbReference type="GO" id="GO:0007021">
    <property type="term" value="P:tubulin complex assembly"/>
    <property type="evidence" value="ECO:0007669"/>
    <property type="project" value="InterPro"/>
</dbReference>
<dbReference type="InterPro" id="IPR022577">
    <property type="entry name" value="TBCD_C"/>
</dbReference>
<dbReference type="PANTHER" id="PTHR12658:SF0">
    <property type="entry name" value="TUBULIN-SPECIFIC CHAPERONE D"/>
    <property type="match status" value="1"/>
</dbReference>
<organism evidence="4 5">
    <name type="scientific">Smittium simulii</name>
    <dbReference type="NCBI Taxonomy" id="133385"/>
    <lineage>
        <taxon>Eukaryota</taxon>
        <taxon>Fungi</taxon>
        <taxon>Fungi incertae sedis</taxon>
        <taxon>Zoopagomycota</taxon>
        <taxon>Kickxellomycotina</taxon>
        <taxon>Harpellomycetes</taxon>
        <taxon>Harpellales</taxon>
        <taxon>Legeriomycetaceae</taxon>
        <taxon>Smittium</taxon>
    </lineage>
</organism>
<dbReference type="Proteomes" id="UP000245383">
    <property type="component" value="Unassembled WGS sequence"/>
</dbReference>
<feature type="domain" description="Tubulin-folding cofactor D C-terminal" evidence="2">
    <location>
        <begin position="452"/>
        <end position="615"/>
    </location>
</feature>
<evidence type="ECO:0000259" key="3">
    <source>
        <dbReference type="Pfam" id="PF25767"/>
    </source>
</evidence>
<dbReference type="AlphaFoldDB" id="A0A2T9YYV8"/>
<dbReference type="EMBL" id="MBFR01000011">
    <property type="protein sequence ID" value="PVU97486.1"/>
    <property type="molecule type" value="Genomic_DNA"/>
</dbReference>
<sequence length="677" mass="75860">MLESTFKKSKVCFFENDWCDLIDVSMTSDASWHGSCLCMAEFFRLRIINDCNFIKKVLPFLFIALRFEVLKGSYLVGDNVRDAACYMAWCLARSSIDLSPIASLVTDLGKNLVSVMLLDREVHVRRAASAAFQEFLGRSKKNATFDNGLDILQLADYYSVGNLANVPQIAENISLFENYRNSLLNYIFTFSLVQPDLKLQHTAEKALNNILCIVLNLPENFNRYYLEGNVGSINFISGLLDLAVYLSSNTVLNFIEYYHKWEYVFETAISKNDHNIQVKASNNWAILISQHTSLFNDKDYSKTLIEKAKINTNCVLKKGYVLTLGSIGVLQNYEDIDNTLGLLTSFISCRDVCSIELIRNSAISIGTLITNSGNSAKKQLIIKSLSTLLEYGLTNYLTDHRGDVGSWVRLATLNSLISIISMDISKDTLSEELHINLAANTIELCLSLQSNIRILAGDLLDLLIEKSNIFINSGMFASKIGKTLYCNYPLESPKIDYISIKSVYTTFSELLKYSYNDIVDKALIRGFIAAAGNMSESISHAASSALIDVALLLDSSDKDRFLSLLLFSFKEFIDTRNTRLIMPTLRVAEMLISDQVFDSVHADTLQFAADKLIDFAQVFEDYYPEMNCVDSNGEPVMAQLSSILIETLWTNSVADNSNAYNNVIQCVETICAGLKTF</sequence>
<dbReference type="STRING" id="133385.A0A2T9YYV8"/>